<keyword evidence="6" id="KW-0677">Repeat</keyword>
<dbReference type="CDD" id="cd00190">
    <property type="entry name" value="Tryp_SPc"/>
    <property type="match status" value="1"/>
</dbReference>
<dbReference type="InterPro" id="IPR035976">
    <property type="entry name" value="Sushi/SCR/CCP_sf"/>
</dbReference>
<sequence>MTLYVAFWFVPLLNSLPSSASESCNTTVSCPCGSSNVTYTLCIDAVRRSNSQCDVWSHCETCVQNQIECATCPKNRMGPACSEVKNIRKKRQNGFTPGRMGRVFMNGGYGSMSCERLESPEFGSMNCRQTNNFRSCTGRCLPGYSFQDFAQEQITLECRRGKWTPTLSFPPCISGGHCNLDVVGSATYNCTTGMDGTRCDVFCDEMFSGRYHCYPGREWIPRLPHCVQPKGNTAHKSCPCQNNGYCDSNGNCVCPYEWTGSYCERLLERPLCSDPGIPNGSQRTTDDGTPANEPRSFDVGEGLLFSCPGMDSKLEGTSVIWCTAGEQWSGPTPKCVKTLLTTCPDPGTVNNAERTNDDGSPSTPDNVYTVDQTVRYTCKEGFRLVGTGMRVCLPNGEWSRSITRCIRQGRQLDRTCRQPEPDSNGFIEADLFRVRLDPSLRPRHPPGTHLTFRCNEGYRSIGPIILYCLKTGEWSSLPPTCEETAVADDGCGHPGVDPNGVMDETPALDPRRLNQRFEPGTEVTYTCRDGFRIDGPTVLFCLLNGEWSSSPPTCTPTTRTGGGQPKQNCPRVPSLSVEDANFVVVADSSSDDDELQEDDSEFPPKTRLHYTCKDNRILIGSNSLVCLSTGYWNPDPPICVEDCGRSHLQTTHHVTNGNTTEVGDWPWTVAIAATEKNVTSIICGGALIDNETVLTAAHCVEKYPYYTLYLGKYYRSNRMDDDQVVTRRTTRIIMHESFNSTTYENDIALLYFEPRVNYTDRIKPICLPTPQTMEKNIVTGKRGSVAGWGFNELKLLSPQLMVAHLPVQPDDECKT</sequence>
<evidence type="ECO:0000259" key="15">
    <source>
        <dbReference type="PROSITE" id="PS50026"/>
    </source>
</evidence>
<dbReference type="InterPro" id="IPR043504">
    <property type="entry name" value="Peptidase_S1_PA_chymotrypsin"/>
</dbReference>
<keyword evidence="2" id="KW-0964">Secreted</keyword>
<dbReference type="InterPro" id="IPR001254">
    <property type="entry name" value="Trypsin_dom"/>
</dbReference>
<dbReference type="Proteomes" id="UP000827092">
    <property type="component" value="Unassembled WGS sequence"/>
</dbReference>
<keyword evidence="5 14" id="KW-0732">Signal</keyword>
<evidence type="ECO:0000256" key="1">
    <source>
        <dbReference type="ARBA" id="ARBA00004613"/>
    </source>
</evidence>
<dbReference type="EMBL" id="JAFNEN010000418">
    <property type="protein sequence ID" value="KAG8183425.1"/>
    <property type="molecule type" value="Genomic_DNA"/>
</dbReference>
<evidence type="ECO:0000313" key="18">
    <source>
        <dbReference type="EMBL" id="KAG8183425.1"/>
    </source>
</evidence>
<evidence type="ECO:0000256" key="5">
    <source>
        <dbReference type="ARBA" id="ARBA00022729"/>
    </source>
</evidence>
<evidence type="ECO:0000256" key="2">
    <source>
        <dbReference type="ARBA" id="ARBA00022525"/>
    </source>
</evidence>
<feature type="region of interest" description="Disordered" evidence="13">
    <location>
        <begin position="274"/>
        <end position="293"/>
    </location>
</feature>
<dbReference type="CDD" id="cd00033">
    <property type="entry name" value="CCP"/>
    <property type="match status" value="5"/>
</dbReference>
<protein>
    <submittedName>
        <fullName evidence="18">Uncharacterized protein</fullName>
    </submittedName>
</protein>
<feature type="disulfide bond" evidence="12">
    <location>
        <begin position="454"/>
        <end position="481"/>
    </location>
</feature>
<dbReference type="InterPro" id="IPR018114">
    <property type="entry name" value="TRYPSIN_HIS"/>
</dbReference>
<evidence type="ECO:0000256" key="7">
    <source>
        <dbReference type="ARBA" id="ARBA00022801"/>
    </source>
</evidence>
<dbReference type="PROSITE" id="PS00134">
    <property type="entry name" value="TRYPSIN_HIS"/>
    <property type="match status" value="1"/>
</dbReference>
<keyword evidence="7" id="KW-0378">Hydrolase</keyword>
<gene>
    <name evidence="18" type="ORF">JTE90_023183</name>
</gene>
<feature type="signal peptide" evidence="14">
    <location>
        <begin position="1"/>
        <end position="20"/>
    </location>
</feature>
<feature type="domain" description="EGF-like" evidence="15">
    <location>
        <begin position="234"/>
        <end position="264"/>
    </location>
</feature>
<dbReference type="InterPro" id="IPR001314">
    <property type="entry name" value="Peptidase_S1A"/>
</dbReference>
<dbReference type="GO" id="GO:0006508">
    <property type="term" value="P:proteolysis"/>
    <property type="evidence" value="ECO:0007669"/>
    <property type="project" value="UniProtKB-KW"/>
</dbReference>
<dbReference type="SUPFAM" id="SSF50494">
    <property type="entry name" value="Trypsin-like serine proteases"/>
    <property type="match status" value="1"/>
</dbReference>
<dbReference type="SMART" id="SM00020">
    <property type="entry name" value="Tryp_SPc"/>
    <property type="match status" value="1"/>
</dbReference>
<dbReference type="SMART" id="SM00032">
    <property type="entry name" value="CCP"/>
    <property type="match status" value="6"/>
</dbReference>
<accession>A0AAV6UIR4</accession>
<evidence type="ECO:0000256" key="10">
    <source>
        <dbReference type="ARBA" id="ARBA00023180"/>
    </source>
</evidence>
<keyword evidence="4" id="KW-0645">Protease</keyword>
<dbReference type="InterPro" id="IPR000742">
    <property type="entry name" value="EGF"/>
</dbReference>
<feature type="domain" description="Sushi" evidence="17">
    <location>
        <begin position="270"/>
        <end position="337"/>
    </location>
</feature>
<dbReference type="PROSITE" id="PS50026">
    <property type="entry name" value="EGF_3"/>
    <property type="match status" value="1"/>
</dbReference>
<evidence type="ECO:0000256" key="12">
    <source>
        <dbReference type="PROSITE-ProRule" id="PRU00302"/>
    </source>
</evidence>
<keyword evidence="3 12" id="KW-0768">Sushi</keyword>
<comment type="subcellular location">
    <subcellularLocation>
        <location evidence="1">Secreted</location>
    </subcellularLocation>
</comment>
<evidence type="ECO:0000256" key="4">
    <source>
        <dbReference type="ARBA" id="ARBA00022670"/>
    </source>
</evidence>
<feature type="domain" description="Sushi" evidence="17">
    <location>
        <begin position="414"/>
        <end position="483"/>
    </location>
</feature>
<dbReference type="PROSITE" id="PS00022">
    <property type="entry name" value="EGF_1"/>
    <property type="match status" value="1"/>
</dbReference>
<dbReference type="Gene3D" id="2.40.10.10">
    <property type="entry name" value="Trypsin-like serine proteases"/>
    <property type="match status" value="2"/>
</dbReference>
<evidence type="ECO:0000256" key="9">
    <source>
        <dbReference type="ARBA" id="ARBA00023157"/>
    </source>
</evidence>
<evidence type="ECO:0000256" key="3">
    <source>
        <dbReference type="ARBA" id="ARBA00022659"/>
    </source>
</evidence>
<dbReference type="PANTHER" id="PTHR46393">
    <property type="entry name" value="SUSHI DOMAIN-CONTAINING PROTEIN"/>
    <property type="match status" value="1"/>
</dbReference>
<keyword evidence="10" id="KW-0325">Glycoprotein</keyword>
<organism evidence="18 19">
    <name type="scientific">Oedothorax gibbosus</name>
    <dbReference type="NCBI Taxonomy" id="931172"/>
    <lineage>
        <taxon>Eukaryota</taxon>
        <taxon>Metazoa</taxon>
        <taxon>Ecdysozoa</taxon>
        <taxon>Arthropoda</taxon>
        <taxon>Chelicerata</taxon>
        <taxon>Arachnida</taxon>
        <taxon>Araneae</taxon>
        <taxon>Araneomorphae</taxon>
        <taxon>Entelegynae</taxon>
        <taxon>Araneoidea</taxon>
        <taxon>Linyphiidae</taxon>
        <taxon>Erigoninae</taxon>
        <taxon>Oedothorax</taxon>
    </lineage>
</organism>
<comment type="caution">
    <text evidence="18">The sequence shown here is derived from an EMBL/GenBank/DDBJ whole genome shotgun (WGS) entry which is preliminary data.</text>
</comment>
<evidence type="ECO:0000313" key="19">
    <source>
        <dbReference type="Proteomes" id="UP000827092"/>
    </source>
</evidence>
<dbReference type="PRINTS" id="PR00722">
    <property type="entry name" value="CHYMOTRYPSIN"/>
</dbReference>
<dbReference type="Gene3D" id="2.10.70.10">
    <property type="entry name" value="Complement Module, domain 1"/>
    <property type="match status" value="5"/>
</dbReference>
<dbReference type="GO" id="GO:0004252">
    <property type="term" value="F:serine-type endopeptidase activity"/>
    <property type="evidence" value="ECO:0007669"/>
    <property type="project" value="InterPro"/>
</dbReference>
<dbReference type="FunFam" id="2.40.10.10:FF:000060">
    <property type="entry name" value="Acrosin"/>
    <property type="match status" value="1"/>
</dbReference>
<feature type="domain" description="Sushi" evidence="17">
    <location>
        <begin position="489"/>
        <end position="556"/>
    </location>
</feature>
<feature type="domain" description="Sushi" evidence="17">
    <location>
        <begin position="567"/>
        <end position="641"/>
    </location>
</feature>
<comment type="caution">
    <text evidence="11">Lacks conserved residue(s) required for the propagation of feature annotation.</text>
</comment>
<keyword evidence="19" id="KW-1185">Reference proteome</keyword>
<evidence type="ECO:0000256" key="11">
    <source>
        <dbReference type="PROSITE-ProRule" id="PRU00076"/>
    </source>
</evidence>
<dbReference type="GO" id="GO:0005576">
    <property type="term" value="C:extracellular region"/>
    <property type="evidence" value="ECO:0007669"/>
    <property type="project" value="UniProtKB-SubCell"/>
</dbReference>
<dbReference type="Pfam" id="PF00089">
    <property type="entry name" value="Trypsin"/>
    <property type="match status" value="1"/>
</dbReference>
<dbReference type="PANTHER" id="PTHR46393:SF7">
    <property type="entry name" value="COMPLEMENT C2"/>
    <property type="match status" value="1"/>
</dbReference>
<keyword evidence="8" id="KW-0720">Serine protease</keyword>
<dbReference type="SUPFAM" id="SSF57535">
    <property type="entry name" value="Complement control module/SCR domain"/>
    <property type="match status" value="4"/>
</dbReference>
<keyword evidence="9 11" id="KW-1015">Disulfide bond</keyword>
<proteinExistence type="predicted"/>
<feature type="disulfide bond" evidence="12">
    <location>
        <begin position="612"/>
        <end position="639"/>
    </location>
</feature>
<feature type="domain" description="Peptidase S1" evidence="16">
    <location>
        <begin position="654"/>
        <end position="815"/>
    </location>
</feature>
<dbReference type="Pfam" id="PF00084">
    <property type="entry name" value="Sushi"/>
    <property type="match status" value="5"/>
</dbReference>
<dbReference type="PROSITE" id="PS50240">
    <property type="entry name" value="TRYPSIN_DOM"/>
    <property type="match status" value="1"/>
</dbReference>
<feature type="disulfide bond" evidence="12">
    <location>
        <begin position="527"/>
        <end position="554"/>
    </location>
</feature>
<name>A0AAV6UIR4_9ARAC</name>
<evidence type="ECO:0000259" key="16">
    <source>
        <dbReference type="PROSITE" id="PS50240"/>
    </source>
</evidence>
<dbReference type="AlphaFoldDB" id="A0AAV6UIR4"/>
<feature type="domain" description="Sushi" evidence="17">
    <location>
        <begin position="341"/>
        <end position="407"/>
    </location>
</feature>
<keyword evidence="11" id="KW-0245">EGF-like domain</keyword>
<evidence type="ECO:0000256" key="6">
    <source>
        <dbReference type="ARBA" id="ARBA00022737"/>
    </source>
</evidence>
<feature type="disulfide bond" evidence="11">
    <location>
        <begin position="254"/>
        <end position="263"/>
    </location>
</feature>
<feature type="disulfide bond" evidence="12">
    <location>
        <begin position="378"/>
        <end position="405"/>
    </location>
</feature>
<dbReference type="InterPro" id="IPR000436">
    <property type="entry name" value="Sushi_SCR_CCP_dom"/>
</dbReference>
<reference evidence="18 19" key="1">
    <citation type="journal article" date="2022" name="Nat. Ecol. Evol.">
        <title>A masculinizing supergene underlies an exaggerated male reproductive morph in a spider.</title>
        <authorList>
            <person name="Hendrickx F."/>
            <person name="De Corte Z."/>
            <person name="Sonet G."/>
            <person name="Van Belleghem S.M."/>
            <person name="Kostlbacher S."/>
            <person name="Vangestel C."/>
        </authorList>
    </citation>
    <scope>NUCLEOTIDE SEQUENCE [LARGE SCALE GENOMIC DNA]</scope>
    <source>
        <strain evidence="18">W744_W776</strain>
    </source>
</reference>
<evidence type="ECO:0000259" key="17">
    <source>
        <dbReference type="PROSITE" id="PS50923"/>
    </source>
</evidence>
<dbReference type="InterPro" id="IPR009003">
    <property type="entry name" value="Peptidase_S1_PA"/>
</dbReference>
<evidence type="ECO:0000256" key="13">
    <source>
        <dbReference type="SAM" id="MobiDB-lite"/>
    </source>
</evidence>
<dbReference type="PROSITE" id="PS50923">
    <property type="entry name" value="SUSHI"/>
    <property type="match status" value="5"/>
</dbReference>
<feature type="chain" id="PRO_5043944436" evidence="14">
    <location>
        <begin position="21"/>
        <end position="815"/>
    </location>
</feature>
<evidence type="ECO:0000256" key="8">
    <source>
        <dbReference type="ARBA" id="ARBA00022825"/>
    </source>
</evidence>
<evidence type="ECO:0000256" key="14">
    <source>
        <dbReference type="SAM" id="SignalP"/>
    </source>
</evidence>